<dbReference type="Proteomes" id="UP000038802">
    <property type="component" value="Unassembled WGS sequence"/>
</dbReference>
<gene>
    <name evidence="2" type="ORF">ERS007703_05257</name>
</gene>
<accession>A0A0U0TC13</accession>
<protein>
    <submittedName>
        <fullName evidence="2">Uncharacterized protein</fullName>
    </submittedName>
</protein>
<evidence type="ECO:0000313" key="3">
    <source>
        <dbReference type="Proteomes" id="UP000038802"/>
    </source>
</evidence>
<evidence type="ECO:0000313" key="2">
    <source>
        <dbReference type="EMBL" id="COX45970.1"/>
    </source>
</evidence>
<feature type="compositionally biased region" description="Basic and acidic residues" evidence="1">
    <location>
        <begin position="73"/>
        <end position="82"/>
    </location>
</feature>
<organism evidence="2 3">
    <name type="scientific">Mycobacterium tuberculosis</name>
    <dbReference type="NCBI Taxonomy" id="1773"/>
    <lineage>
        <taxon>Bacteria</taxon>
        <taxon>Bacillati</taxon>
        <taxon>Actinomycetota</taxon>
        <taxon>Actinomycetes</taxon>
        <taxon>Mycobacteriales</taxon>
        <taxon>Mycobacteriaceae</taxon>
        <taxon>Mycobacterium</taxon>
        <taxon>Mycobacterium tuberculosis complex</taxon>
    </lineage>
</organism>
<proteinExistence type="predicted"/>
<sequence length="94" mass="10157">MRSPTHIGADVIDGNVNRCGCPVGPGGQHKPGRRLGAVAYDGDHHGGLVIAYSRRGQVEQRIEQLTLALFEQPGDHHTDLRVGDPLASPRQPLY</sequence>
<evidence type="ECO:0000256" key="1">
    <source>
        <dbReference type="SAM" id="MobiDB-lite"/>
    </source>
</evidence>
<dbReference type="EMBL" id="CSAE01001273">
    <property type="protein sequence ID" value="COX45970.1"/>
    <property type="molecule type" value="Genomic_DNA"/>
</dbReference>
<feature type="region of interest" description="Disordered" evidence="1">
    <location>
        <begin position="73"/>
        <end position="94"/>
    </location>
</feature>
<dbReference type="AlphaFoldDB" id="A0A0U0TC13"/>
<reference evidence="3" key="1">
    <citation type="submission" date="2015-03" db="EMBL/GenBank/DDBJ databases">
        <authorList>
            <consortium name="Pathogen Informatics"/>
        </authorList>
    </citation>
    <scope>NUCLEOTIDE SEQUENCE [LARGE SCALE GENOMIC DNA]</scope>
    <source>
        <strain evidence="3">K00500041</strain>
    </source>
</reference>
<name>A0A0U0TC13_MYCTX</name>